<proteinExistence type="predicted"/>
<sequence length="187" mass="19466">MDRAALRLAWAAAPDRGRRREVSRRMLHGLLAEVGAEDAVIVQRCDRCGARTHGPLRLSDAPWLVSTSYAGPLAVVALLPRAAGVDALGLDAEPRIDAVRDAAGLRGVVAGGLAQWVRVEATLKADGRGVAVPPHAVEITTEAGGWTARVPGVGERFHGWEPDGPPGVLVSVAVREAAGASSRRATG</sequence>
<dbReference type="EMBL" id="RCDB01000003">
    <property type="protein sequence ID" value="RLK47423.1"/>
    <property type="molecule type" value="Genomic_DNA"/>
</dbReference>
<keyword evidence="1" id="KW-0808">Transferase</keyword>
<comment type="caution">
    <text evidence="1">The sequence shown here is derived from an EMBL/GenBank/DDBJ whole genome shotgun (WGS) entry which is preliminary data.</text>
</comment>
<dbReference type="Proteomes" id="UP000273158">
    <property type="component" value="Unassembled WGS sequence"/>
</dbReference>
<keyword evidence="2" id="KW-1185">Reference proteome</keyword>
<dbReference type="GO" id="GO:0016740">
    <property type="term" value="F:transferase activity"/>
    <property type="evidence" value="ECO:0007669"/>
    <property type="project" value="UniProtKB-KW"/>
</dbReference>
<dbReference type="RefSeq" id="WP_121059584.1">
    <property type="nucleotide sequence ID" value="NZ_RCDB01000003.1"/>
</dbReference>
<gene>
    <name evidence="1" type="ORF">C7474_2002</name>
</gene>
<evidence type="ECO:0000313" key="2">
    <source>
        <dbReference type="Proteomes" id="UP000273158"/>
    </source>
</evidence>
<reference evidence="1 2" key="1">
    <citation type="journal article" date="2015" name="Stand. Genomic Sci.">
        <title>Genomic Encyclopedia of Bacterial and Archaeal Type Strains, Phase III: the genomes of soil and plant-associated and newly described type strains.</title>
        <authorList>
            <person name="Whitman W.B."/>
            <person name="Woyke T."/>
            <person name="Klenk H.P."/>
            <person name="Zhou Y."/>
            <person name="Lilburn T.G."/>
            <person name="Beck B.J."/>
            <person name="De Vos P."/>
            <person name="Vandamme P."/>
            <person name="Eisen J.A."/>
            <person name="Garrity G."/>
            <person name="Hugenholtz P."/>
            <person name="Kyrpides N.C."/>
        </authorList>
    </citation>
    <scope>NUCLEOTIDE SEQUENCE [LARGE SCALE GENOMIC DNA]</scope>
    <source>
        <strain evidence="1 2">S2T63</strain>
    </source>
</reference>
<dbReference type="OrthoDB" id="190168at2"/>
<protein>
    <submittedName>
        <fullName evidence="1">4'-phosphopantetheinyl transferase</fullName>
    </submittedName>
</protein>
<accession>A0A498BTZ8</accession>
<dbReference type="AlphaFoldDB" id="A0A498BTZ8"/>
<name>A0A498BTZ8_9MICO</name>
<organism evidence="1 2">
    <name type="scientific">Microbacterium telephonicum</name>
    <dbReference type="NCBI Taxonomy" id="1714841"/>
    <lineage>
        <taxon>Bacteria</taxon>
        <taxon>Bacillati</taxon>
        <taxon>Actinomycetota</taxon>
        <taxon>Actinomycetes</taxon>
        <taxon>Micrococcales</taxon>
        <taxon>Microbacteriaceae</taxon>
        <taxon>Microbacterium</taxon>
    </lineage>
</organism>
<evidence type="ECO:0000313" key="1">
    <source>
        <dbReference type="EMBL" id="RLK47423.1"/>
    </source>
</evidence>